<dbReference type="GO" id="GO:0008353">
    <property type="term" value="F:RNA polymerase II CTD heptapeptide repeat kinase activity"/>
    <property type="evidence" value="ECO:0007669"/>
    <property type="project" value="UniProtKB-EC"/>
</dbReference>
<dbReference type="InterPro" id="IPR011009">
    <property type="entry name" value="Kinase-like_dom_sf"/>
</dbReference>
<comment type="catalytic activity">
    <reaction evidence="7">
        <text>L-threonyl-[protein] + ATP = O-phospho-L-threonyl-[protein] + ADP + H(+)</text>
        <dbReference type="Rhea" id="RHEA:46608"/>
        <dbReference type="Rhea" id="RHEA-COMP:11060"/>
        <dbReference type="Rhea" id="RHEA-COMP:11605"/>
        <dbReference type="ChEBI" id="CHEBI:15378"/>
        <dbReference type="ChEBI" id="CHEBI:30013"/>
        <dbReference type="ChEBI" id="CHEBI:30616"/>
        <dbReference type="ChEBI" id="CHEBI:61977"/>
        <dbReference type="ChEBI" id="CHEBI:456216"/>
        <dbReference type="EC" id="2.7.11.22"/>
    </reaction>
</comment>
<dbReference type="GO" id="GO:0004693">
    <property type="term" value="F:cyclin-dependent protein serine/threonine kinase activity"/>
    <property type="evidence" value="ECO:0007669"/>
    <property type="project" value="UniProtKB-EC"/>
</dbReference>
<dbReference type="InterPro" id="IPR008271">
    <property type="entry name" value="Ser/Thr_kinase_AS"/>
</dbReference>
<evidence type="ECO:0000256" key="5">
    <source>
        <dbReference type="ARBA" id="ARBA00022777"/>
    </source>
</evidence>
<evidence type="ECO:0000256" key="7">
    <source>
        <dbReference type="ARBA" id="ARBA00047811"/>
    </source>
</evidence>
<accession>A0A8J5XVS6</accession>
<dbReference type="Gene3D" id="1.10.510.10">
    <property type="entry name" value="Transferase(Phosphotransferase) domain 1"/>
    <property type="match status" value="1"/>
</dbReference>
<dbReference type="InterPro" id="IPR017441">
    <property type="entry name" value="Protein_kinase_ATP_BS"/>
</dbReference>
<feature type="compositionally biased region" description="Pro residues" evidence="12">
    <location>
        <begin position="360"/>
        <end position="376"/>
    </location>
</feature>
<evidence type="ECO:0000256" key="4">
    <source>
        <dbReference type="ARBA" id="ARBA00022741"/>
    </source>
</evidence>
<reference evidence="14" key="1">
    <citation type="submission" date="2021-05" db="EMBL/GenBank/DDBJ databases">
        <title>The genome of the haptophyte Pavlova lutheri (Diacronema luteri, Pavlovales) - a model for lipid biosynthesis in eukaryotic algae.</title>
        <authorList>
            <person name="Hulatt C.J."/>
            <person name="Posewitz M.C."/>
        </authorList>
    </citation>
    <scope>NUCLEOTIDE SEQUENCE</scope>
    <source>
        <strain evidence="14">NIVA-4/92</strain>
    </source>
</reference>
<dbReference type="PANTHER" id="PTHR24056:SF546">
    <property type="entry name" value="CYCLIN-DEPENDENT KINASE 12"/>
    <property type="match status" value="1"/>
</dbReference>
<evidence type="ECO:0000313" key="14">
    <source>
        <dbReference type="EMBL" id="KAG8469542.1"/>
    </source>
</evidence>
<dbReference type="Gene3D" id="3.30.200.20">
    <property type="entry name" value="Phosphorylase Kinase, domain 1"/>
    <property type="match status" value="1"/>
</dbReference>
<keyword evidence="3" id="KW-0808">Transferase</keyword>
<dbReference type="EMBL" id="JAGTXO010000002">
    <property type="protein sequence ID" value="KAG8469542.1"/>
    <property type="molecule type" value="Genomic_DNA"/>
</dbReference>
<evidence type="ECO:0000256" key="11">
    <source>
        <dbReference type="RuleBase" id="RU000304"/>
    </source>
</evidence>
<dbReference type="Proteomes" id="UP000751190">
    <property type="component" value="Unassembled WGS sequence"/>
</dbReference>
<dbReference type="PROSITE" id="PS50011">
    <property type="entry name" value="PROTEIN_KINASE_DOM"/>
    <property type="match status" value="1"/>
</dbReference>
<dbReference type="PROSITE" id="PS00108">
    <property type="entry name" value="PROTEIN_KINASE_ST"/>
    <property type="match status" value="1"/>
</dbReference>
<feature type="compositionally biased region" description="Low complexity" evidence="12">
    <location>
        <begin position="377"/>
        <end position="387"/>
    </location>
</feature>
<protein>
    <recommendedName>
        <fullName evidence="13">Protein kinase domain-containing protein</fullName>
    </recommendedName>
</protein>
<keyword evidence="4 10" id="KW-0547">Nucleotide-binding</keyword>
<evidence type="ECO:0000256" key="8">
    <source>
        <dbReference type="ARBA" id="ARBA00048367"/>
    </source>
</evidence>
<evidence type="ECO:0000313" key="15">
    <source>
        <dbReference type="Proteomes" id="UP000751190"/>
    </source>
</evidence>
<evidence type="ECO:0000256" key="2">
    <source>
        <dbReference type="ARBA" id="ARBA00022527"/>
    </source>
</evidence>
<proteinExistence type="inferred from homology"/>
<keyword evidence="5" id="KW-0418">Kinase</keyword>
<dbReference type="CDD" id="cd07840">
    <property type="entry name" value="STKc_CDK9_like"/>
    <property type="match status" value="1"/>
</dbReference>
<evidence type="ECO:0000256" key="9">
    <source>
        <dbReference type="ARBA" id="ARBA00049280"/>
    </source>
</evidence>
<comment type="similarity">
    <text evidence="1">Belongs to the protein kinase superfamily. CMGC Ser/Thr protein kinase family. CDC2/CDKX subfamily.</text>
</comment>
<dbReference type="GO" id="GO:0005634">
    <property type="term" value="C:nucleus"/>
    <property type="evidence" value="ECO:0007669"/>
    <property type="project" value="TreeGrafter"/>
</dbReference>
<dbReference type="FunFam" id="1.10.510.10:FF:000415">
    <property type="entry name" value="CMGC/CDK/CRK7 protein kinase, variant"/>
    <property type="match status" value="1"/>
</dbReference>
<dbReference type="InterPro" id="IPR050108">
    <property type="entry name" value="CDK"/>
</dbReference>
<evidence type="ECO:0000256" key="10">
    <source>
        <dbReference type="PROSITE-ProRule" id="PRU10141"/>
    </source>
</evidence>
<feature type="binding site" evidence="10">
    <location>
        <position position="53"/>
    </location>
    <ligand>
        <name>ATP</name>
        <dbReference type="ChEBI" id="CHEBI:30616"/>
    </ligand>
</feature>
<dbReference type="Pfam" id="PF00069">
    <property type="entry name" value="Pkinase"/>
    <property type="match status" value="1"/>
</dbReference>
<dbReference type="PANTHER" id="PTHR24056">
    <property type="entry name" value="CELL DIVISION PROTEIN KINASE"/>
    <property type="match status" value="1"/>
</dbReference>
<evidence type="ECO:0000256" key="6">
    <source>
        <dbReference type="ARBA" id="ARBA00022840"/>
    </source>
</evidence>
<evidence type="ECO:0000256" key="1">
    <source>
        <dbReference type="ARBA" id="ARBA00006485"/>
    </source>
</evidence>
<keyword evidence="2 11" id="KW-0723">Serine/threonine-protein kinase</keyword>
<keyword evidence="6 10" id="KW-0067">ATP-binding</keyword>
<feature type="region of interest" description="Disordered" evidence="12">
    <location>
        <begin position="332"/>
        <end position="425"/>
    </location>
</feature>
<gene>
    <name evidence="14" type="ORF">KFE25_005997</name>
</gene>
<sequence>MGGDGPAAPAVGASAGVVRNVDVFENLDKVGSGTYGDVFRATSKDTNAVVALKKIRMTKDQETDGFPITALREIKILKQLKHKNVVDLMEIVTNAPSEANRGKGSIYMVFEFMDYDLTGLMESSKQMFAPAQVKGFMKQLLEGIHYVHANNVLHRDIKAANLLINRKGELKLGDFGLARRFERDKAGELTNRCITLWYRPPELLLGATRYTTAVDMWSIGCVFFELITKRALLPGRDEVNQLERICELCGTPSESVWPGVSKLPYYDKMLVAPNRPLCVRNIARRLGREVTDREALDLLDKLLCLDPRAHDPCNEADKGGRISAHNALDHTYFWNDPKPQEPTPIPDYRHKRRQQQGQQQPPPPQQHMRAPPPQPSGGPSRPAAAAALGFTMGVPKRPFGLGPVQPAAASEANDTQASQKLPRYQ</sequence>
<dbReference type="InterPro" id="IPR000719">
    <property type="entry name" value="Prot_kinase_dom"/>
</dbReference>
<keyword evidence="15" id="KW-1185">Reference proteome</keyword>
<evidence type="ECO:0000256" key="3">
    <source>
        <dbReference type="ARBA" id="ARBA00022679"/>
    </source>
</evidence>
<dbReference type="OMA" id="DALDHDY"/>
<comment type="catalytic activity">
    <reaction evidence="8">
        <text>L-seryl-[protein] + ATP = O-phospho-L-seryl-[protein] + ADP + H(+)</text>
        <dbReference type="Rhea" id="RHEA:17989"/>
        <dbReference type="Rhea" id="RHEA-COMP:9863"/>
        <dbReference type="Rhea" id="RHEA-COMP:11604"/>
        <dbReference type="ChEBI" id="CHEBI:15378"/>
        <dbReference type="ChEBI" id="CHEBI:29999"/>
        <dbReference type="ChEBI" id="CHEBI:30616"/>
        <dbReference type="ChEBI" id="CHEBI:83421"/>
        <dbReference type="ChEBI" id="CHEBI:456216"/>
        <dbReference type="EC" id="2.7.11.22"/>
    </reaction>
</comment>
<dbReference type="PROSITE" id="PS00107">
    <property type="entry name" value="PROTEIN_KINASE_ATP"/>
    <property type="match status" value="1"/>
</dbReference>
<dbReference type="GO" id="GO:0000307">
    <property type="term" value="C:cyclin-dependent protein kinase holoenzyme complex"/>
    <property type="evidence" value="ECO:0007669"/>
    <property type="project" value="TreeGrafter"/>
</dbReference>
<comment type="caution">
    <text evidence="14">The sequence shown here is derived from an EMBL/GenBank/DDBJ whole genome shotgun (WGS) entry which is preliminary data.</text>
</comment>
<dbReference type="OrthoDB" id="28397at2759"/>
<dbReference type="GO" id="GO:0005524">
    <property type="term" value="F:ATP binding"/>
    <property type="evidence" value="ECO:0007669"/>
    <property type="project" value="UniProtKB-UniRule"/>
</dbReference>
<organism evidence="14 15">
    <name type="scientific">Diacronema lutheri</name>
    <name type="common">Unicellular marine alga</name>
    <name type="synonym">Monochrysis lutheri</name>
    <dbReference type="NCBI Taxonomy" id="2081491"/>
    <lineage>
        <taxon>Eukaryota</taxon>
        <taxon>Haptista</taxon>
        <taxon>Haptophyta</taxon>
        <taxon>Pavlovophyceae</taxon>
        <taxon>Pavlovales</taxon>
        <taxon>Pavlovaceae</taxon>
        <taxon>Diacronema</taxon>
    </lineage>
</organism>
<comment type="catalytic activity">
    <reaction evidence="9">
        <text>[DNA-directed RNA polymerase] + ATP = phospho-[DNA-directed RNA polymerase] + ADP + H(+)</text>
        <dbReference type="Rhea" id="RHEA:10216"/>
        <dbReference type="Rhea" id="RHEA-COMP:11321"/>
        <dbReference type="Rhea" id="RHEA-COMP:11322"/>
        <dbReference type="ChEBI" id="CHEBI:15378"/>
        <dbReference type="ChEBI" id="CHEBI:30616"/>
        <dbReference type="ChEBI" id="CHEBI:43176"/>
        <dbReference type="ChEBI" id="CHEBI:68546"/>
        <dbReference type="ChEBI" id="CHEBI:456216"/>
        <dbReference type="EC" id="2.7.11.23"/>
    </reaction>
</comment>
<evidence type="ECO:0000256" key="12">
    <source>
        <dbReference type="SAM" id="MobiDB-lite"/>
    </source>
</evidence>
<feature type="domain" description="Protein kinase" evidence="13">
    <location>
        <begin position="24"/>
        <end position="333"/>
    </location>
</feature>
<dbReference type="AlphaFoldDB" id="A0A8J5XVS6"/>
<dbReference type="GO" id="GO:0032968">
    <property type="term" value="P:positive regulation of transcription elongation by RNA polymerase II"/>
    <property type="evidence" value="ECO:0007669"/>
    <property type="project" value="TreeGrafter"/>
</dbReference>
<evidence type="ECO:0000259" key="13">
    <source>
        <dbReference type="PROSITE" id="PS50011"/>
    </source>
</evidence>
<name>A0A8J5XVS6_DIALT</name>
<dbReference type="SMART" id="SM00220">
    <property type="entry name" value="S_TKc"/>
    <property type="match status" value="1"/>
</dbReference>
<dbReference type="FunFam" id="3.30.200.20:FF:000124">
    <property type="entry name" value="Cyclin-dependent kinase 4"/>
    <property type="match status" value="1"/>
</dbReference>
<dbReference type="SUPFAM" id="SSF56112">
    <property type="entry name" value="Protein kinase-like (PK-like)"/>
    <property type="match status" value="1"/>
</dbReference>